<keyword evidence="2" id="KW-0808">Transferase</keyword>
<keyword evidence="1" id="KW-0328">Glycosyltransferase</keyword>
<dbReference type="GO" id="GO:0016787">
    <property type="term" value="F:hydrolase activity"/>
    <property type="evidence" value="ECO:0007669"/>
    <property type="project" value="UniProtKB-KW"/>
</dbReference>
<dbReference type="EMBL" id="FNQB01000004">
    <property type="protein sequence ID" value="SDZ59221.1"/>
    <property type="molecule type" value="Genomic_DNA"/>
</dbReference>
<reference evidence="5" key="1">
    <citation type="submission" date="2016-10" db="EMBL/GenBank/DDBJ databases">
        <authorList>
            <person name="Varghese N."/>
            <person name="Submissions S."/>
        </authorList>
    </citation>
    <scope>NUCLEOTIDE SEQUENCE [LARGE SCALE GENOMIC DNA]</scope>
    <source>
        <strain evidence="5">DSM 44718</strain>
    </source>
</reference>
<dbReference type="RefSeq" id="WP_090802785.1">
    <property type="nucleotide sequence ID" value="NZ_BOND01000006.1"/>
</dbReference>
<dbReference type="Proteomes" id="UP000199632">
    <property type="component" value="Unassembled WGS sequence"/>
</dbReference>
<dbReference type="STRING" id="137265.SAMN05421684_6838"/>
<evidence type="ECO:0000313" key="4">
    <source>
        <dbReference type="EMBL" id="SDZ59221.1"/>
    </source>
</evidence>
<proteinExistence type="inferred from homology"/>
<gene>
    <name evidence="4" type="ORF">SAMN05421684_6838</name>
</gene>
<evidence type="ECO:0000313" key="5">
    <source>
        <dbReference type="Proteomes" id="UP000199632"/>
    </source>
</evidence>
<keyword evidence="5" id="KW-1185">Reference proteome</keyword>
<dbReference type="AlphaFoldDB" id="A0A1H3UAX3"/>
<dbReference type="Pfam" id="PF04041">
    <property type="entry name" value="Glyco_hydro_130"/>
    <property type="match status" value="1"/>
</dbReference>
<dbReference type="InterPro" id="IPR023296">
    <property type="entry name" value="Glyco_hydro_beta-prop_sf"/>
</dbReference>
<keyword evidence="4" id="KW-0378">Hydrolase</keyword>
<name>A0A1H3UAX3_9ACTN</name>
<protein>
    <submittedName>
        <fullName evidence="4">Predicted glycosyl hydrolase, GH43/DUF377 family</fullName>
    </submittedName>
</protein>
<organism evidence="4 5">
    <name type="scientific">Asanoa ishikariensis</name>
    <dbReference type="NCBI Taxonomy" id="137265"/>
    <lineage>
        <taxon>Bacteria</taxon>
        <taxon>Bacillati</taxon>
        <taxon>Actinomycetota</taxon>
        <taxon>Actinomycetes</taxon>
        <taxon>Micromonosporales</taxon>
        <taxon>Micromonosporaceae</taxon>
        <taxon>Asanoa</taxon>
    </lineage>
</organism>
<evidence type="ECO:0000256" key="2">
    <source>
        <dbReference type="ARBA" id="ARBA00022679"/>
    </source>
</evidence>
<evidence type="ECO:0000256" key="1">
    <source>
        <dbReference type="ARBA" id="ARBA00022676"/>
    </source>
</evidence>
<dbReference type="CDD" id="cd18613">
    <property type="entry name" value="GH130"/>
    <property type="match status" value="1"/>
</dbReference>
<dbReference type="SUPFAM" id="SSF75005">
    <property type="entry name" value="Arabinanase/levansucrase/invertase"/>
    <property type="match status" value="1"/>
</dbReference>
<dbReference type="PANTHER" id="PTHR34106">
    <property type="entry name" value="GLYCOSIDASE"/>
    <property type="match status" value="1"/>
</dbReference>
<dbReference type="GO" id="GO:0016757">
    <property type="term" value="F:glycosyltransferase activity"/>
    <property type="evidence" value="ECO:0007669"/>
    <property type="project" value="UniProtKB-KW"/>
</dbReference>
<evidence type="ECO:0000256" key="3">
    <source>
        <dbReference type="ARBA" id="ARBA00024356"/>
    </source>
</evidence>
<dbReference type="PANTHER" id="PTHR34106:SF4">
    <property type="entry name" value="BLL5143 PROTEIN"/>
    <property type="match status" value="1"/>
</dbReference>
<dbReference type="OrthoDB" id="9776657at2"/>
<dbReference type="InterPro" id="IPR007184">
    <property type="entry name" value="Mannoside_phosphorylase"/>
</dbReference>
<sequence>MIRAVAVRHETILIPDPSRVIVKLFVPGEDAALVRTRAQALIDRIAHLDADETDRLLREILQRFGDRHRDLETTFEHHYALVRHRVTRARDLSPTARRLVGAYFSHEYAVEAAALCNPSMVPHPDQDGLEPGQLRVAVSLRQIGEGHLSSIGFATAVLGPGRGLSIGDRRGPLVVGQRVGIAHRRDLLASGLSEQDCDNEVSATVLDALPARYDEATFERVLGDLPAELLSRSTGRTTLEQLRRINAESYAATFPADADLRQRVLWPATPAESNGMEDARFVRYVDESGPVYRATYTAYDGRRIAARVLTSDDLRRFEIHPMRGPGARNKGLALFPRTVGGRELALCRSDGETIGLTCLDAGGQWQPPVPLHAPRESWELIQVGNCGSPIETAAGWLVLTHGVGPMRRYAIGALLLDLDRPERVIGELPGALLAPDETERDGYVPNVVYSCGGLVHSGELWLPFGASDARVGFATVPLDALLAAMEPPTSNPALRSVARR</sequence>
<comment type="similarity">
    <text evidence="3">Belongs to the glycosyl hydrolase 130 family.</text>
</comment>
<accession>A0A1H3UAX3</accession>
<dbReference type="Gene3D" id="2.115.10.20">
    <property type="entry name" value="Glycosyl hydrolase domain, family 43"/>
    <property type="match status" value="1"/>
</dbReference>